<evidence type="ECO:0000313" key="1">
    <source>
        <dbReference type="EMBL" id="ANH83151.1"/>
    </source>
</evidence>
<sequence length="88" mass="10445">MTQEQRRLYTIIDELLWNEWDPIGVNEYEEARDEYYSYIPQVLKLKIDNADIETMAQFLFKVETERMGLLGNIENCRRVANIIISASL</sequence>
<gene>
    <name evidence="1" type="ORF">A8C56_21145</name>
</gene>
<dbReference type="OrthoDB" id="773332at2"/>
<accession>A0A1A9I8Z5</accession>
<protein>
    <recommendedName>
        <fullName evidence="3">DUF1871 domain-containing protein</fullName>
    </recommendedName>
</protein>
<keyword evidence="2" id="KW-1185">Reference proteome</keyword>
<proteinExistence type="predicted"/>
<dbReference type="STRING" id="1176587.A8C56_21145"/>
<dbReference type="Proteomes" id="UP000077667">
    <property type="component" value="Chromosome"/>
</dbReference>
<organism evidence="1 2">
    <name type="scientific">Niabella ginsenosidivorans</name>
    <dbReference type="NCBI Taxonomy" id="1176587"/>
    <lineage>
        <taxon>Bacteria</taxon>
        <taxon>Pseudomonadati</taxon>
        <taxon>Bacteroidota</taxon>
        <taxon>Chitinophagia</taxon>
        <taxon>Chitinophagales</taxon>
        <taxon>Chitinophagaceae</taxon>
        <taxon>Niabella</taxon>
    </lineage>
</organism>
<evidence type="ECO:0008006" key="3">
    <source>
        <dbReference type="Google" id="ProtNLM"/>
    </source>
</evidence>
<name>A0A1A9I8Z5_9BACT</name>
<dbReference type="KEGG" id="nia:A8C56_21145"/>
<dbReference type="RefSeq" id="WP_067760462.1">
    <property type="nucleotide sequence ID" value="NZ_CP015772.1"/>
</dbReference>
<evidence type="ECO:0000313" key="2">
    <source>
        <dbReference type="Proteomes" id="UP000077667"/>
    </source>
</evidence>
<reference evidence="1 2" key="1">
    <citation type="submission" date="2016-05" db="EMBL/GenBank/DDBJ databases">
        <title>Niabella ginsenosidivorans BS26 whole genome sequencing.</title>
        <authorList>
            <person name="Im W.T."/>
            <person name="Siddiqi M.Z."/>
        </authorList>
    </citation>
    <scope>NUCLEOTIDE SEQUENCE [LARGE SCALE GENOMIC DNA]</scope>
    <source>
        <strain evidence="1 2">BS26</strain>
    </source>
</reference>
<dbReference type="InterPro" id="IPR023162">
    <property type="entry name" value="Apc36109-like_dom_sf"/>
</dbReference>
<dbReference type="EMBL" id="CP015772">
    <property type="protein sequence ID" value="ANH83151.1"/>
    <property type="molecule type" value="Genomic_DNA"/>
</dbReference>
<dbReference type="AlphaFoldDB" id="A0A1A9I8Z5"/>
<dbReference type="SUPFAM" id="SSF116922">
    <property type="entry name" value="YugE-like"/>
    <property type="match status" value="1"/>
</dbReference>